<evidence type="ECO:0000313" key="4">
    <source>
        <dbReference type="Proteomes" id="UP001432027"/>
    </source>
</evidence>
<dbReference type="Proteomes" id="UP001432027">
    <property type="component" value="Unassembled WGS sequence"/>
</dbReference>
<reference evidence="3" key="1">
    <citation type="submission" date="2023-10" db="EMBL/GenBank/DDBJ databases">
        <title>Genome assembly of Pristionchus species.</title>
        <authorList>
            <person name="Yoshida K."/>
            <person name="Sommer R.J."/>
        </authorList>
    </citation>
    <scope>NUCLEOTIDE SEQUENCE</scope>
    <source>
        <strain evidence="3">RS0144</strain>
    </source>
</reference>
<dbReference type="AlphaFoldDB" id="A0AAV5SKJ9"/>
<gene>
    <name evidence="3" type="ORF">PENTCL1PPCAC_5402</name>
</gene>
<feature type="coiled-coil region" evidence="1">
    <location>
        <begin position="260"/>
        <end position="327"/>
    </location>
</feature>
<feature type="coiled-coil region" evidence="1">
    <location>
        <begin position="443"/>
        <end position="498"/>
    </location>
</feature>
<evidence type="ECO:0000256" key="1">
    <source>
        <dbReference type="SAM" id="Coils"/>
    </source>
</evidence>
<comment type="caution">
    <text evidence="3">The sequence shown here is derived from an EMBL/GenBank/DDBJ whole genome shotgun (WGS) entry which is preliminary data.</text>
</comment>
<keyword evidence="1" id="KW-0175">Coiled coil</keyword>
<dbReference type="EMBL" id="BTSX01000002">
    <property type="protein sequence ID" value="GMS83227.1"/>
    <property type="molecule type" value="Genomic_DNA"/>
</dbReference>
<organism evidence="3 4">
    <name type="scientific">Pristionchus entomophagus</name>
    <dbReference type="NCBI Taxonomy" id="358040"/>
    <lineage>
        <taxon>Eukaryota</taxon>
        <taxon>Metazoa</taxon>
        <taxon>Ecdysozoa</taxon>
        <taxon>Nematoda</taxon>
        <taxon>Chromadorea</taxon>
        <taxon>Rhabditida</taxon>
        <taxon>Rhabditina</taxon>
        <taxon>Diplogasteromorpha</taxon>
        <taxon>Diplogasteroidea</taxon>
        <taxon>Neodiplogasteridae</taxon>
        <taxon>Pristionchus</taxon>
    </lineage>
</organism>
<protein>
    <submittedName>
        <fullName evidence="3">Uncharacterized protein</fullName>
    </submittedName>
</protein>
<feature type="region of interest" description="Disordered" evidence="2">
    <location>
        <begin position="120"/>
        <end position="139"/>
    </location>
</feature>
<proteinExistence type="predicted"/>
<evidence type="ECO:0000313" key="3">
    <source>
        <dbReference type="EMBL" id="GMS83227.1"/>
    </source>
</evidence>
<keyword evidence="4" id="KW-1185">Reference proteome</keyword>
<sequence>MGGGGSKGANAAHRARYEAAMTQVERDKEHNEAMLLQQKEAANKLEHAFHEKAAVERAAHDEKLRLEREKSDLLKESAAANLILVQENHERQRLILKEAEDKRLESERIKRENEIRLREENEQKREMDRSAAREREDRAQREMTKAINDANREVNDMKDKAHADITKLVMENQKNKDDLMKENIKTMEAKDAANAEKLEKLTNTYQSQVKETQELAKQREDALHLERKAVDEKYRNDIEKMSKMSKEERDKMTADYHKIIEEKDNELSRNQREKDAKMDELNKNHLEDLREAHDNYNKLQETSKAEMMKLHKEKEEVIRESAAKQEEMAQKMLEMSERKNEQLFIMANEAIYAEARKAKEQSEILLSIKCNEELTPIKSIKMALITNATSSCELWMQMQERENDVNEIKKIMRNIVDNSQAIKRNIIELLSKIDACSSLGAKKKEWNDELKKLDKTASEYSMTVRREFRKEDTSYERLEELEQECEKLKAAILNLPDMQVESLEALINRNSQATITFAENRGVTKSIAAVERMTKIESIEGATGGEVVEEL</sequence>
<name>A0AAV5SKJ9_9BILA</name>
<evidence type="ECO:0000256" key="2">
    <source>
        <dbReference type="SAM" id="MobiDB-lite"/>
    </source>
</evidence>
<accession>A0AAV5SKJ9</accession>